<comment type="caution">
    <text evidence="1">The sequence shown here is derived from an EMBL/GenBank/DDBJ whole genome shotgun (WGS) entry which is preliminary data.</text>
</comment>
<gene>
    <name evidence="1" type="ORF">DPMN_036134</name>
</gene>
<reference evidence="1" key="2">
    <citation type="submission" date="2020-11" db="EMBL/GenBank/DDBJ databases">
        <authorList>
            <person name="McCartney M.A."/>
            <person name="Auch B."/>
            <person name="Kono T."/>
            <person name="Mallez S."/>
            <person name="Becker A."/>
            <person name="Gohl D.M."/>
            <person name="Silverstein K.A.T."/>
            <person name="Koren S."/>
            <person name="Bechman K.B."/>
            <person name="Herman A."/>
            <person name="Abrahante J.E."/>
            <person name="Garbe J."/>
        </authorList>
    </citation>
    <scope>NUCLEOTIDE SEQUENCE</scope>
    <source>
        <strain evidence="1">Duluth1</strain>
        <tissue evidence="1">Whole animal</tissue>
    </source>
</reference>
<name>A0A9D4RL73_DREPO</name>
<sequence>MILYHKAAATTDNSSTTVFLGGGRNGSGVVNSHTYGGVGQVVVAPAPISHLVPCSLRALLKVSMSLIVML</sequence>
<reference evidence="1" key="1">
    <citation type="journal article" date="2019" name="bioRxiv">
        <title>The Genome of the Zebra Mussel, Dreissena polymorpha: A Resource for Invasive Species Research.</title>
        <authorList>
            <person name="McCartney M.A."/>
            <person name="Auch B."/>
            <person name="Kono T."/>
            <person name="Mallez S."/>
            <person name="Zhang Y."/>
            <person name="Obille A."/>
            <person name="Becker A."/>
            <person name="Abrahante J.E."/>
            <person name="Garbe J."/>
            <person name="Badalamenti J.P."/>
            <person name="Herman A."/>
            <person name="Mangelson H."/>
            <person name="Liachko I."/>
            <person name="Sullivan S."/>
            <person name="Sone E.D."/>
            <person name="Koren S."/>
            <person name="Silverstein K.A.T."/>
            <person name="Beckman K.B."/>
            <person name="Gohl D.M."/>
        </authorList>
    </citation>
    <scope>NUCLEOTIDE SEQUENCE</scope>
    <source>
        <strain evidence="1">Duluth1</strain>
        <tissue evidence="1">Whole animal</tissue>
    </source>
</reference>
<dbReference type="EMBL" id="JAIWYP010000002">
    <property type="protein sequence ID" value="KAH3872911.1"/>
    <property type="molecule type" value="Genomic_DNA"/>
</dbReference>
<evidence type="ECO:0000313" key="1">
    <source>
        <dbReference type="EMBL" id="KAH3872911.1"/>
    </source>
</evidence>
<proteinExistence type="predicted"/>
<protein>
    <submittedName>
        <fullName evidence="1">Uncharacterized protein</fullName>
    </submittedName>
</protein>
<evidence type="ECO:0000313" key="2">
    <source>
        <dbReference type="Proteomes" id="UP000828390"/>
    </source>
</evidence>
<organism evidence="1 2">
    <name type="scientific">Dreissena polymorpha</name>
    <name type="common">Zebra mussel</name>
    <name type="synonym">Mytilus polymorpha</name>
    <dbReference type="NCBI Taxonomy" id="45954"/>
    <lineage>
        <taxon>Eukaryota</taxon>
        <taxon>Metazoa</taxon>
        <taxon>Spiralia</taxon>
        <taxon>Lophotrochozoa</taxon>
        <taxon>Mollusca</taxon>
        <taxon>Bivalvia</taxon>
        <taxon>Autobranchia</taxon>
        <taxon>Heteroconchia</taxon>
        <taxon>Euheterodonta</taxon>
        <taxon>Imparidentia</taxon>
        <taxon>Neoheterodontei</taxon>
        <taxon>Myida</taxon>
        <taxon>Dreissenoidea</taxon>
        <taxon>Dreissenidae</taxon>
        <taxon>Dreissena</taxon>
    </lineage>
</organism>
<keyword evidence="2" id="KW-1185">Reference proteome</keyword>
<accession>A0A9D4RL73</accession>
<dbReference type="AlphaFoldDB" id="A0A9D4RL73"/>
<dbReference type="Proteomes" id="UP000828390">
    <property type="component" value="Unassembled WGS sequence"/>
</dbReference>